<proteinExistence type="predicted"/>
<dbReference type="EMBL" id="KZ824935">
    <property type="protein sequence ID" value="RAH74611.1"/>
    <property type="molecule type" value="Genomic_DNA"/>
</dbReference>
<keyword evidence="2" id="KW-1185">Reference proteome</keyword>
<accession>A0ACD1HME0</accession>
<sequence>MLSSVFQQCNQTEGDSQSRNIYRQTRHFSSRSSSVSGDETTGDQVVLQHALACPVFRRAVLTSSPDCLDALIDGSFSRTLLLIITAGQAKPSKSSLPIKYTLILRLNILSRQPAQARNPRLHVHLQNPNLTLILHVAQSLVQD</sequence>
<organism evidence="1 2">
    <name type="scientific">Aspergillus aculeatinus CBS 121060</name>
    <dbReference type="NCBI Taxonomy" id="1448322"/>
    <lineage>
        <taxon>Eukaryota</taxon>
        <taxon>Fungi</taxon>
        <taxon>Dikarya</taxon>
        <taxon>Ascomycota</taxon>
        <taxon>Pezizomycotina</taxon>
        <taxon>Eurotiomycetes</taxon>
        <taxon>Eurotiomycetidae</taxon>
        <taxon>Eurotiales</taxon>
        <taxon>Aspergillaceae</taxon>
        <taxon>Aspergillus</taxon>
        <taxon>Aspergillus subgen. Circumdati</taxon>
    </lineage>
</organism>
<name>A0ACD1HME0_9EURO</name>
<protein>
    <submittedName>
        <fullName evidence="1">Uncharacterized protein</fullName>
    </submittedName>
</protein>
<evidence type="ECO:0000313" key="1">
    <source>
        <dbReference type="EMBL" id="RAH74611.1"/>
    </source>
</evidence>
<gene>
    <name evidence="1" type="ORF">BO66DRAFT_467883</name>
</gene>
<evidence type="ECO:0000313" key="2">
    <source>
        <dbReference type="Proteomes" id="UP000249661"/>
    </source>
</evidence>
<dbReference type="Proteomes" id="UP000249661">
    <property type="component" value="Unassembled WGS sequence"/>
</dbReference>
<reference evidence="1" key="1">
    <citation type="submission" date="2018-02" db="EMBL/GenBank/DDBJ databases">
        <title>The genomes of Aspergillus section Nigri reveals drivers in fungal speciation.</title>
        <authorList>
            <consortium name="DOE Joint Genome Institute"/>
            <person name="Vesth T.C."/>
            <person name="Nybo J."/>
            <person name="Theobald S."/>
            <person name="Brandl J."/>
            <person name="Frisvad J.C."/>
            <person name="Nielsen K.F."/>
            <person name="Lyhne E.K."/>
            <person name="Kogle M.E."/>
            <person name="Kuo A."/>
            <person name="Riley R."/>
            <person name="Clum A."/>
            <person name="Nolan M."/>
            <person name="Lipzen A."/>
            <person name="Salamov A."/>
            <person name="Henrissat B."/>
            <person name="Wiebenga A."/>
            <person name="De vries R.P."/>
            <person name="Grigoriev I.V."/>
            <person name="Mortensen U.H."/>
            <person name="Andersen M.R."/>
            <person name="Baker S.E."/>
        </authorList>
    </citation>
    <scope>NUCLEOTIDE SEQUENCE</scope>
    <source>
        <strain evidence="1">CBS 121060</strain>
    </source>
</reference>